<evidence type="ECO:0000256" key="4">
    <source>
        <dbReference type="PROSITE-ProRule" id="PRU01215"/>
    </source>
</evidence>
<dbReference type="Proteomes" id="UP000005237">
    <property type="component" value="Unassembled WGS sequence"/>
</dbReference>
<dbReference type="EnsemblMetazoa" id="CJA25901.1">
    <property type="protein sequence ID" value="CJA25901.1"/>
    <property type="gene ID" value="WBGene00181473"/>
</dbReference>
<dbReference type="GO" id="GO:0034657">
    <property type="term" value="C:GID complex"/>
    <property type="evidence" value="ECO:0007669"/>
    <property type="project" value="TreeGrafter"/>
</dbReference>
<reference evidence="8" key="1">
    <citation type="submission" date="2010-08" db="EMBL/GenBank/DDBJ databases">
        <authorList>
            <consortium name="Caenorhabditis japonica Sequencing Consortium"/>
            <person name="Wilson R.K."/>
        </authorList>
    </citation>
    <scope>NUCLEOTIDE SEQUENCE [LARGE SCALE GENOMIC DNA]</scope>
    <source>
        <strain evidence="8">DF5081</strain>
    </source>
</reference>
<evidence type="ECO:0000259" key="6">
    <source>
        <dbReference type="PROSITE" id="PS51867"/>
    </source>
</evidence>
<dbReference type="InterPro" id="IPR045098">
    <property type="entry name" value="Fyv10_fam"/>
</dbReference>
<dbReference type="GO" id="GO:0008270">
    <property type="term" value="F:zinc ion binding"/>
    <property type="evidence" value="ECO:0007669"/>
    <property type="project" value="UniProtKB-KW"/>
</dbReference>
<evidence type="ECO:0000313" key="8">
    <source>
        <dbReference type="Proteomes" id="UP000005237"/>
    </source>
</evidence>
<keyword evidence="2 4" id="KW-0863">Zinc-finger</keyword>
<dbReference type="InterPro" id="IPR044063">
    <property type="entry name" value="ZF_RING_GID"/>
</dbReference>
<feature type="domain" description="RING-Gid-type" evidence="6">
    <location>
        <begin position="299"/>
        <end position="354"/>
    </location>
</feature>
<evidence type="ECO:0000256" key="3">
    <source>
        <dbReference type="ARBA" id="ARBA00022833"/>
    </source>
</evidence>
<organism evidence="7 8">
    <name type="scientific">Caenorhabditis japonica</name>
    <dbReference type="NCBI Taxonomy" id="281687"/>
    <lineage>
        <taxon>Eukaryota</taxon>
        <taxon>Metazoa</taxon>
        <taxon>Ecdysozoa</taxon>
        <taxon>Nematoda</taxon>
        <taxon>Chromadorea</taxon>
        <taxon>Rhabditida</taxon>
        <taxon>Rhabditina</taxon>
        <taxon>Rhabditomorpha</taxon>
        <taxon>Rhabditoidea</taxon>
        <taxon>Rhabditidae</taxon>
        <taxon>Peloderinae</taxon>
        <taxon>Caenorhabditis</taxon>
    </lineage>
</organism>
<feature type="zinc finger region" description="RING-Gid-type" evidence="4">
    <location>
        <begin position="299"/>
        <end position="354"/>
    </location>
</feature>
<protein>
    <submittedName>
        <fullName evidence="7">RING-Gid-type domain-containing protein</fullName>
    </submittedName>
</protein>
<evidence type="ECO:0000256" key="1">
    <source>
        <dbReference type="ARBA" id="ARBA00022723"/>
    </source>
</evidence>
<feature type="region of interest" description="Disordered" evidence="5">
    <location>
        <begin position="372"/>
        <end position="393"/>
    </location>
</feature>
<dbReference type="GO" id="GO:0005737">
    <property type="term" value="C:cytoplasm"/>
    <property type="evidence" value="ECO:0007669"/>
    <property type="project" value="TreeGrafter"/>
</dbReference>
<reference evidence="7" key="2">
    <citation type="submission" date="2022-06" db="UniProtKB">
        <authorList>
            <consortium name="EnsemblMetazoa"/>
        </authorList>
    </citation>
    <scope>IDENTIFICATION</scope>
    <source>
        <strain evidence="7">DF5081</strain>
    </source>
</reference>
<dbReference type="PANTHER" id="PTHR12170:SF3">
    <property type="entry name" value="GH10162P"/>
    <property type="match status" value="1"/>
</dbReference>
<dbReference type="CDD" id="cd16652">
    <property type="entry name" value="dRING_Rmd5p-like"/>
    <property type="match status" value="1"/>
</dbReference>
<evidence type="ECO:0000256" key="5">
    <source>
        <dbReference type="SAM" id="MobiDB-lite"/>
    </source>
</evidence>
<keyword evidence="1" id="KW-0479">Metal-binding</keyword>
<dbReference type="PANTHER" id="PTHR12170">
    <property type="entry name" value="MACROPHAGE ERYTHROBLAST ATTACHER-RELATED"/>
    <property type="match status" value="1"/>
</dbReference>
<keyword evidence="3" id="KW-0862">Zinc</keyword>
<keyword evidence="8" id="KW-1185">Reference proteome</keyword>
<feature type="compositionally biased region" description="Basic and acidic residues" evidence="5">
    <location>
        <begin position="379"/>
        <end position="393"/>
    </location>
</feature>
<sequence length="393" mass="45721">MKHLWHKNLISLESSLEIMRDELFDNAEGREISITGQILMEGASERAKKLVKESATCHKTIHFALVKLQKTLDRNLDTFPWVSFKLKRNLVYIPPGKEQSLSMIYDLLMTDGLNGTAEVLKEECNMDKYNVYDPYTLKQIVDDLRDGEICSSLEYLETWHPTEEKFLRSKLQTQMITDCIEMDNYERAVDQLKLFKRPWEDERLKGPRLLGALLIGKTSMCDNRYRDLFDNGNREDIQHKMTSFFLPSDSPLRLIMRFGTQALSQLSEWGLSGYNSSYYVENELPIEVPVIPTHSAFTCPILKEQCSSDNPAMRLVCGHVISRDAIARLTNVLRPVRNSSRYVYRHSRFKCPYCPREQIMDTAKKVDFSKWQNDDDFNEGGRKMETMDEHSPE</sequence>
<dbReference type="GO" id="GO:0061630">
    <property type="term" value="F:ubiquitin protein ligase activity"/>
    <property type="evidence" value="ECO:0007669"/>
    <property type="project" value="InterPro"/>
</dbReference>
<dbReference type="PROSITE" id="PS51867">
    <property type="entry name" value="ZF_RING_GID"/>
    <property type="match status" value="1"/>
</dbReference>
<dbReference type="InterPro" id="IPR027370">
    <property type="entry name" value="Znf-RING_euk"/>
</dbReference>
<dbReference type="GO" id="GO:0005634">
    <property type="term" value="C:nucleus"/>
    <property type="evidence" value="ECO:0007669"/>
    <property type="project" value="TreeGrafter"/>
</dbReference>
<dbReference type="AlphaFoldDB" id="A0A8R1E7V1"/>
<dbReference type="GO" id="GO:0043161">
    <property type="term" value="P:proteasome-mediated ubiquitin-dependent protein catabolic process"/>
    <property type="evidence" value="ECO:0007669"/>
    <property type="project" value="InterPro"/>
</dbReference>
<evidence type="ECO:0000256" key="2">
    <source>
        <dbReference type="ARBA" id="ARBA00022771"/>
    </source>
</evidence>
<dbReference type="Pfam" id="PF13445">
    <property type="entry name" value="zf-RING_UBOX"/>
    <property type="match status" value="1"/>
</dbReference>
<proteinExistence type="predicted"/>
<name>A0A8R1E7V1_CAEJA</name>
<accession>A0A8R1E7V1</accession>
<evidence type="ECO:0000313" key="7">
    <source>
        <dbReference type="EnsemblMetazoa" id="CJA25901.1"/>
    </source>
</evidence>
<dbReference type="InterPro" id="IPR037683">
    <property type="entry name" value="Rmd5_dRing"/>
</dbReference>